<dbReference type="InterPro" id="IPR008948">
    <property type="entry name" value="L-Aspartase-like"/>
</dbReference>
<dbReference type="EMBL" id="JALBUT010000007">
    <property type="protein sequence ID" value="MDX8415896.1"/>
    <property type="molecule type" value="Genomic_DNA"/>
</dbReference>
<keyword evidence="5" id="KW-0963">Cytoplasm</keyword>
<dbReference type="Pfam" id="PF00206">
    <property type="entry name" value="Lyase_1"/>
    <property type="match status" value="1"/>
</dbReference>
<dbReference type="CDD" id="cd01359">
    <property type="entry name" value="Argininosuccinate_lyase"/>
    <property type="match status" value="1"/>
</dbReference>
<evidence type="ECO:0000313" key="9">
    <source>
        <dbReference type="Proteomes" id="UP001275932"/>
    </source>
</evidence>
<comment type="catalytic activity">
    <reaction evidence="1 5">
        <text>2-(N(omega)-L-arginino)succinate = fumarate + L-arginine</text>
        <dbReference type="Rhea" id="RHEA:24020"/>
        <dbReference type="ChEBI" id="CHEBI:29806"/>
        <dbReference type="ChEBI" id="CHEBI:32682"/>
        <dbReference type="ChEBI" id="CHEBI:57472"/>
        <dbReference type="EC" id="4.3.2.1"/>
    </reaction>
</comment>
<comment type="similarity">
    <text evidence="5">Belongs to the lyase 1 family. Argininosuccinate lyase subfamily.</text>
</comment>
<dbReference type="PROSITE" id="PS00163">
    <property type="entry name" value="FUMARATE_LYASES"/>
    <property type="match status" value="1"/>
</dbReference>
<feature type="domain" description="Argininosuccinate lyase C-terminal" evidence="7">
    <location>
        <begin position="377"/>
        <end position="444"/>
    </location>
</feature>
<comment type="pathway">
    <text evidence="2 5">Amino-acid biosynthesis; L-arginine biosynthesis; L-arginine from L-ornithine and carbamoyl phosphate: step 3/3.</text>
</comment>
<dbReference type="InterPro" id="IPR024083">
    <property type="entry name" value="Fumarase/histidase_N"/>
</dbReference>
<dbReference type="PRINTS" id="PR00149">
    <property type="entry name" value="FUMRATELYASE"/>
</dbReference>
<keyword evidence="9" id="KW-1185">Reference proteome</keyword>
<dbReference type="InterPro" id="IPR020557">
    <property type="entry name" value="Fumarate_lyase_CS"/>
</dbReference>
<dbReference type="InterPro" id="IPR029419">
    <property type="entry name" value="Arg_succ_lyase_C"/>
</dbReference>
<dbReference type="EC" id="4.3.2.1" evidence="3 5"/>
<comment type="subcellular location">
    <subcellularLocation>
        <location evidence="5">Cytoplasm</location>
    </subcellularLocation>
</comment>
<proteinExistence type="inferred from homology"/>
<evidence type="ECO:0000256" key="2">
    <source>
        <dbReference type="ARBA" id="ARBA00004941"/>
    </source>
</evidence>
<dbReference type="RefSeq" id="WP_370397349.1">
    <property type="nucleotide sequence ID" value="NZ_JALBUT010000007.1"/>
</dbReference>
<dbReference type="GO" id="GO:0004056">
    <property type="term" value="F:argininosuccinate lyase activity"/>
    <property type="evidence" value="ECO:0007669"/>
    <property type="project" value="UniProtKB-EC"/>
</dbReference>
<dbReference type="PRINTS" id="PR00145">
    <property type="entry name" value="ARGSUCLYASE"/>
</dbReference>
<evidence type="ECO:0000259" key="7">
    <source>
        <dbReference type="Pfam" id="PF14698"/>
    </source>
</evidence>
<comment type="caution">
    <text evidence="8">The sequence shown here is derived from an EMBL/GenBank/DDBJ whole genome shotgun (WGS) entry which is preliminary data.</text>
</comment>
<keyword evidence="5" id="KW-0028">Amino-acid biosynthesis</keyword>
<evidence type="ECO:0000256" key="3">
    <source>
        <dbReference type="ARBA" id="ARBA00012338"/>
    </source>
</evidence>
<evidence type="ECO:0000256" key="4">
    <source>
        <dbReference type="ARBA" id="ARBA00022571"/>
    </source>
</evidence>
<dbReference type="HAMAP" id="MF_00006">
    <property type="entry name" value="Arg_succ_lyase"/>
    <property type="match status" value="1"/>
</dbReference>
<dbReference type="PANTHER" id="PTHR43814">
    <property type="entry name" value="ARGININOSUCCINATE LYASE"/>
    <property type="match status" value="1"/>
</dbReference>
<evidence type="ECO:0000256" key="5">
    <source>
        <dbReference type="HAMAP-Rule" id="MF_00006"/>
    </source>
</evidence>
<organism evidence="8 9">
    <name type="scientific">Intestinicryptomonas porci</name>
    <dbReference type="NCBI Taxonomy" id="2926320"/>
    <lineage>
        <taxon>Bacteria</taxon>
        <taxon>Pseudomonadati</taxon>
        <taxon>Verrucomicrobiota</taxon>
        <taxon>Opitutia</taxon>
        <taxon>Opitutales</taxon>
        <taxon>Intestinicryptomonaceae</taxon>
        <taxon>Intestinicryptomonas</taxon>
    </lineage>
</organism>
<name>A0ABU4WH74_9BACT</name>
<dbReference type="Gene3D" id="1.10.40.30">
    <property type="entry name" value="Fumarase/aspartase (C-terminal domain)"/>
    <property type="match status" value="1"/>
</dbReference>
<evidence type="ECO:0000259" key="6">
    <source>
        <dbReference type="Pfam" id="PF00206"/>
    </source>
</evidence>
<dbReference type="Gene3D" id="1.10.275.10">
    <property type="entry name" value="Fumarase/aspartase (N-terminal domain)"/>
    <property type="match status" value="1"/>
</dbReference>
<feature type="domain" description="Fumarate lyase N-terminal" evidence="6">
    <location>
        <begin position="14"/>
        <end position="313"/>
    </location>
</feature>
<dbReference type="InterPro" id="IPR000362">
    <property type="entry name" value="Fumarate_lyase_fam"/>
</dbReference>
<keyword evidence="5 8" id="KW-0456">Lyase</keyword>
<keyword evidence="4 5" id="KW-0055">Arginine biosynthesis</keyword>
<dbReference type="PANTHER" id="PTHR43814:SF1">
    <property type="entry name" value="ARGININOSUCCINATE LYASE"/>
    <property type="match status" value="1"/>
</dbReference>
<gene>
    <name evidence="5 8" type="primary">argH</name>
    <name evidence="8" type="ORF">MOX91_06875</name>
</gene>
<accession>A0ABU4WH74</accession>
<dbReference type="Proteomes" id="UP001275932">
    <property type="component" value="Unassembled WGS sequence"/>
</dbReference>
<reference evidence="8 9" key="1">
    <citation type="submission" date="2022-03" db="EMBL/GenBank/DDBJ databases">
        <title>Novel taxa within the pig intestine.</title>
        <authorList>
            <person name="Wylensek D."/>
            <person name="Bishof K."/>
            <person name="Afrizal A."/>
            <person name="Clavel T."/>
        </authorList>
    </citation>
    <scope>NUCLEOTIDE SEQUENCE [LARGE SCALE GENOMIC DNA]</scope>
    <source>
        <strain evidence="8 9">CLA-KB-P66</strain>
    </source>
</reference>
<dbReference type="InterPro" id="IPR022761">
    <property type="entry name" value="Fumarate_lyase_N"/>
</dbReference>
<dbReference type="SUPFAM" id="SSF48557">
    <property type="entry name" value="L-aspartase-like"/>
    <property type="match status" value="1"/>
</dbReference>
<dbReference type="Pfam" id="PF14698">
    <property type="entry name" value="ASL_C2"/>
    <property type="match status" value="1"/>
</dbReference>
<dbReference type="NCBIfam" id="TIGR00838">
    <property type="entry name" value="argH"/>
    <property type="match status" value="1"/>
</dbReference>
<evidence type="ECO:0000313" key="8">
    <source>
        <dbReference type="EMBL" id="MDX8415896.1"/>
    </source>
</evidence>
<evidence type="ECO:0000256" key="1">
    <source>
        <dbReference type="ARBA" id="ARBA00000985"/>
    </source>
</evidence>
<dbReference type="Gene3D" id="1.20.200.10">
    <property type="entry name" value="Fumarase/aspartase (Central domain)"/>
    <property type="match status" value="1"/>
</dbReference>
<sequence>MKKTKDCKQASWGGRFSEAPSELMLRFGESVSFDRKLAYFDIQGSCAQAEMLASCGIITEEECSEILNGLNKISDLISEGKFKWDTALEDVHMNIEQALTKIAPAAAKLHTGRSRNDQVATDMRLFFKSACLKVQDKIEALLNVFVNLAKGNADVFIPGYTHLQRAQPVSAAHHILAWTEMLYRDFKRFQNVYESANVSPLGSGAIAGTTLPINREISAEIMGFTDSRGRAVLTQNSMDAVSDRDVFLEFASACSIMAAHFSRIAEDVIIWNTSEFSFVKLPDAFTTGSSLMPQKKNPDSFELLRGKSARIIGNMNTLFTLVKGLPLTYNRDLQEDKPAIFDSYEQIMICLDVLAGAVSEIEFNAKKCAEAVSDPLLLATDLADYLVMRGVPFRKAHHYVGALVALSEKTKTPINELGDKEAREVCEFLGDDWKSVFDLKRAIAMREKVGMPGKKQTARRIAHWLKILSK</sequence>
<dbReference type="InterPro" id="IPR009049">
    <property type="entry name" value="Argininosuccinate_lyase"/>
</dbReference>
<protein>
    <recommendedName>
        <fullName evidence="3 5">Argininosuccinate lyase</fullName>
        <shortName evidence="5">ASAL</shortName>
        <ecNumber evidence="3 5">4.3.2.1</ecNumber>
    </recommendedName>
    <alternativeName>
        <fullName evidence="5">Arginosuccinase</fullName>
    </alternativeName>
</protein>